<proteinExistence type="predicted"/>
<keyword evidence="1" id="KW-1133">Transmembrane helix</keyword>
<dbReference type="EMBL" id="DWVZ01000183">
    <property type="protein sequence ID" value="HJC64546.1"/>
    <property type="molecule type" value="Genomic_DNA"/>
</dbReference>
<comment type="caution">
    <text evidence="2">The sequence shown here is derived from an EMBL/GenBank/DDBJ whole genome shotgun (WGS) entry which is preliminary data.</text>
</comment>
<dbReference type="AlphaFoldDB" id="A0A9D2PQ25"/>
<protein>
    <submittedName>
        <fullName evidence="2">ABC transporter permease</fullName>
    </submittedName>
</protein>
<reference evidence="2" key="1">
    <citation type="journal article" date="2021" name="PeerJ">
        <title>Extensive microbial diversity within the chicken gut microbiome revealed by metagenomics and culture.</title>
        <authorList>
            <person name="Gilroy R."/>
            <person name="Ravi A."/>
            <person name="Getino M."/>
            <person name="Pursley I."/>
            <person name="Horton D.L."/>
            <person name="Alikhan N.F."/>
            <person name="Baker D."/>
            <person name="Gharbi K."/>
            <person name="Hall N."/>
            <person name="Watson M."/>
            <person name="Adriaenssens E.M."/>
            <person name="Foster-Nyarko E."/>
            <person name="Jarju S."/>
            <person name="Secka A."/>
            <person name="Antonio M."/>
            <person name="Oren A."/>
            <person name="Chaudhuri R.R."/>
            <person name="La Ragione R."/>
            <person name="Hildebrand F."/>
            <person name="Pallen M.J."/>
        </authorList>
    </citation>
    <scope>NUCLEOTIDE SEQUENCE</scope>
    <source>
        <strain evidence="2">ChiBcec2-3848</strain>
    </source>
</reference>
<sequence length="255" mass="28589">MNFFSLLKTELLKIRRTHIFWLMLVPCFLLWLPAVLNVDQNFQNASGLSPENNFFIQGFMGFAWILFPALLVVFTVMLNQLERTNRGLQKMLSLPVNPGLLCLAKFLILLLLAAVLLLLMLSFYYPAAALAGQRAGADLLLAGDLVLKEALLIYLCSVPMAAFYWLIAVCVRVPVFSMGIGLASVVPSVLIMNTKAWFLYPMCYPFYTIMKLMGSLSDEKEFLSLDLIPWLPAAAGFTVICILLSCLLFGKSERR</sequence>
<name>A0A9D2PQ25_9FIRM</name>
<keyword evidence="1" id="KW-0472">Membrane</keyword>
<evidence type="ECO:0000256" key="1">
    <source>
        <dbReference type="SAM" id="Phobius"/>
    </source>
</evidence>
<feature type="transmembrane region" description="Helical" evidence="1">
    <location>
        <begin position="58"/>
        <end position="79"/>
    </location>
</feature>
<feature type="transmembrane region" description="Helical" evidence="1">
    <location>
        <begin position="179"/>
        <end position="207"/>
    </location>
</feature>
<organism evidence="2 3">
    <name type="scientific">Candidatus Blautia merdavium</name>
    <dbReference type="NCBI Taxonomy" id="2838494"/>
    <lineage>
        <taxon>Bacteria</taxon>
        <taxon>Bacillati</taxon>
        <taxon>Bacillota</taxon>
        <taxon>Clostridia</taxon>
        <taxon>Lachnospirales</taxon>
        <taxon>Lachnospiraceae</taxon>
        <taxon>Blautia</taxon>
    </lineage>
</organism>
<dbReference type="Pfam" id="PF12730">
    <property type="entry name" value="ABC2_membrane_4"/>
    <property type="match status" value="1"/>
</dbReference>
<feature type="transmembrane region" description="Helical" evidence="1">
    <location>
        <begin position="227"/>
        <end position="250"/>
    </location>
</feature>
<dbReference type="Proteomes" id="UP000823886">
    <property type="component" value="Unassembled WGS sequence"/>
</dbReference>
<evidence type="ECO:0000313" key="3">
    <source>
        <dbReference type="Proteomes" id="UP000823886"/>
    </source>
</evidence>
<reference evidence="2" key="2">
    <citation type="submission" date="2021-04" db="EMBL/GenBank/DDBJ databases">
        <authorList>
            <person name="Gilroy R."/>
        </authorList>
    </citation>
    <scope>NUCLEOTIDE SEQUENCE</scope>
    <source>
        <strain evidence="2">ChiBcec2-3848</strain>
    </source>
</reference>
<gene>
    <name evidence="2" type="ORF">H9753_13185</name>
</gene>
<feature type="transmembrane region" description="Helical" evidence="1">
    <location>
        <begin position="145"/>
        <end position="167"/>
    </location>
</feature>
<feature type="transmembrane region" description="Helical" evidence="1">
    <location>
        <begin position="20"/>
        <end position="38"/>
    </location>
</feature>
<evidence type="ECO:0000313" key="2">
    <source>
        <dbReference type="EMBL" id="HJC64546.1"/>
    </source>
</evidence>
<keyword evidence="1" id="KW-0812">Transmembrane</keyword>
<feature type="transmembrane region" description="Helical" evidence="1">
    <location>
        <begin position="100"/>
        <end position="125"/>
    </location>
</feature>
<accession>A0A9D2PQ25</accession>